<reference evidence="3" key="1">
    <citation type="submission" date="2020-10" db="EMBL/GenBank/DDBJ databases">
        <authorList>
            <person name="Gilroy R."/>
        </authorList>
    </citation>
    <scope>NUCLEOTIDE SEQUENCE</scope>
    <source>
        <strain evidence="3">B1-20833</strain>
    </source>
</reference>
<comment type="caution">
    <text evidence="3">The sequence shown here is derived from an EMBL/GenBank/DDBJ whole genome shotgun (WGS) entry which is preliminary data.</text>
</comment>
<dbReference type="PANTHER" id="PTHR11051">
    <property type="entry name" value="GLYCOSYL HYDROLASE-RELATED"/>
    <property type="match status" value="1"/>
</dbReference>
<dbReference type="InterPro" id="IPR005195">
    <property type="entry name" value="Glyco_hydro_65_M"/>
</dbReference>
<dbReference type="InterPro" id="IPR012341">
    <property type="entry name" value="6hp_glycosidase-like_sf"/>
</dbReference>
<name>A0A9D9HI56_9BACT</name>
<sequence length="674" mass="74687">MKRFLVLLALAVSGGIYAQNGTADASDGWVLSADDANGQYVGAPVANGRIGILPWREPFSVNYVILNHVFDADGPEGISRMLRGINPFGLEMRIDGEKVAMQGISGWSQTLDMREASHNTSFEVPGKAEVSYSIYALRNLPYSGLVTVRVKALDDIFIQMDNVVSVPDEYQEPGHRVYRTNIDGMPLDIHRTEALSLYREQKVSASSAFIYGTGTASLAEGGNVLVSKVKKGDVVEFALAGTVCSGRDFLDPYNESDRQITYIVKEGVDKVLEGHRALWNEMWQGDIVIEGDDKAQKDVRFSLYNLYSYCRKGSRLSISPMGLSSQGYNGHIFWDTEIWMYPPMLFLNRGIAESMIDYRTDRLGAARHRADNYGYEGAMFPWESDDAGQEACPLYAPTGAFEHHITADIAIAAWNFYCMNRDREWLKKEGWPLIREAAEFWTSRVHRNDDGSYSILNVVAADEYAEGVDDNSFTNGAAIKALTAATKAAAVCGEKAPAIWKEIADNIRILEFEDGVTREYDGYDGGIIKQADANLLAYPLGIITDPKEIRKDLEYYIGRIDDNAPAMSHSVFCVQYARLGDGERAYELFRRSYEPNSKPPFGVITETPFSDNPYFATGAGGMLQAVINGFCGLEITDKGVVQLPAALPPHWKSVTVKGVGPEMKTYVNTGLRQK</sequence>
<proteinExistence type="predicted"/>
<dbReference type="GO" id="GO:0004553">
    <property type="term" value="F:hydrolase activity, hydrolyzing O-glycosyl compounds"/>
    <property type="evidence" value="ECO:0007669"/>
    <property type="project" value="TreeGrafter"/>
</dbReference>
<dbReference type="InterPro" id="IPR037018">
    <property type="entry name" value="GH65_N"/>
</dbReference>
<feature type="domain" description="Glycoside hydrolase family 65 central catalytic" evidence="2">
    <location>
        <begin position="300"/>
        <end position="523"/>
    </location>
</feature>
<evidence type="ECO:0000256" key="1">
    <source>
        <dbReference type="SAM" id="SignalP"/>
    </source>
</evidence>
<keyword evidence="3" id="KW-0378">Hydrolase</keyword>
<evidence type="ECO:0000313" key="3">
    <source>
        <dbReference type="EMBL" id="MBO8452746.1"/>
    </source>
</evidence>
<dbReference type="AlphaFoldDB" id="A0A9D9HI56"/>
<evidence type="ECO:0000259" key="2">
    <source>
        <dbReference type="Pfam" id="PF03632"/>
    </source>
</evidence>
<dbReference type="InterPro" id="IPR008928">
    <property type="entry name" value="6-hairpin_glycosidase_sf"/>
</dbReference>
<reference evidence="3" key="2">
    <citation type="journal article" date="2021" name="PeerJ">
        <title>Extensive microbial diversity within the chicken gut microbiome revealed by metagenomics and culture.</title>
        <authorList>
            <person name="Gilroy R."/>
            <person name="Ravi A."/>
            <person name="Getino M."/>
            <person name="Pursley I."/>
            <person name="Horton D.L."/>
            <person name="Alikhan N.F."/>
            <person name="Baker D."/>
            <person name="Gharbi K."/>
            <person name="Hall N."/>
            <person name="Watson M."/>
            <person name="Adriaenssens E.M."/>
            <person name="Foster-Nyarko E."/>
            <person name="Jarju S."/>
            <person name="Secka A."/>
            <person name="Antonio M."/>
            <person name="Oren A."/>
            <person name="Chaudhuri R.R."/>
            <person name="La Ragione R."/>
            <person name="Hildebrand F."/>
            <person name="Pallen M.J."/>
        </authorList>
    </citation>
    <scope>NUCLEOTIDE SEQUENCE</scope>
    <source>
        <strain evidence="3">B1-20833</strain>
    </source>
</reference>
<dbReference type="GO" id="GO:0005975">
    <property type="term" value="P:carbohydrate metabolic process"/>
    <property type="evidence" value="ECO:0007669"/>
    <property type="project" value="InterPro"/>
</dbReference>
<evidence type="ECO:0000313" key="4">
    <source>
        <dbReference type="Proteomes" id="UP000823661"/>
    </source>
</evidence>
<gene>
    <name evidence="3" type="ORF">IAC06_07690</name>
</gene>
<feature type="chain" id="PRO_5038637919" evidence="1">
    <location>
        <begin position="19"/>
        <end position="674"/>
    </location>
</feature>
<dbReference type="Pfam" id="PF03632">
    <property type="entry name" value="Glyco_hydro_65m"/>
    <property type="match status" value="1"/>
</dbReference>
<dbReference type="Proteomes" id="UP000823661">
    <property type="component" value="Unassembled WGS sequence"/>
</dbReference>
<dbReference type="PANTHER" id="PTHR11051:SF8">
    <property type="entry name" value="PROTEIN-GLUCOSYLGALACTOSYLHYDROXYLYSINE GLUCOSIDASE"/>
    <property type="match status" value="1"/>
</dbReference>
<dbReference type="SUPFAM" id="SSF48208">
    <property type="entry name" value="Six-hairpin glycosidases"/>
    <property type="match status" value="1"/>
</dbReference>
<dbReference type="Gene3D" id="1.50.10.10">
    <property type="match status" value="1"/>
</dbReference>
<dbReference type="Gene3D" id="2.70.98.40">
    <property type="entry name" value="Glycoside hydrolase, family 65, N-terminal domain"/>
    <property type="match status" value="1"/>
</dbReference>
<keyword evidence="1" id="KW-0732">Signal</keyword>
<protein>
    <submittedName>
        <fullName evidence="3">Glycoside hydrolase family 65 protein</fullName>
    </submittedName>
</protein>
<dbReference type="EMBL" id="JADIMI010000073">
    <property type="protein sequence ID" value="MBO8452746.1"/>
    <property type="molecule type" value="Genomic_DNA"/>
</dbReference>
<feature type="signal peptide" evidence="1">
    <location>
        <begin position="1"/>
        <end position="18"/>
    </location>
</feature>
<accession>A0A9D9HI56</accession>
<organism evidence="3 4">
    <name type="scientific">Candidatus Cryptobacteroides intestinavium</name>
    <dbReference type="NCBI Taxonomy" id="2840766"/>
    <lineage>
        <taxon>Bacteria</taxon>
        <taxon>Pseudomonadati</taxon>
        <taxon>Bacteroidota</taxon>
        <taxon>Bacteroidia</taxon>
        <taxon>Bacteroidales</taxon>
        <taxon>Candidatus Cryptobacteroides</taxon>
    </lineage>
</organism>